<evidence type="ECO:0000313" key="1">
    <source>
        <dbReference type="EMBL" id="EHQ30787.1"/>
    </source>
</evidence>
<evidence type="ECO:0000313" key="2">
    <source>
        <dbReference type="Proteomes" id="UP000002774"/>
    </source>
</evidence>
<dbReference type="RefSeq" id="WP_008512770.1">
    <property type="nucleotide sequence ID" value="NZ_CM001403.1"/>
</dbReference>
<dbReference type="AlphaFoldDB" id="H1YEM7"/>
<organism evidence="1 2">
    <name type="scientific">Mucilaginibacter paludis DSM 18603</name>
    <dbReference type="NCBI Taxonomy" id="714943"/>
    <lineage>
        <taxon>Bacteria</taxon>
        <taxon>Pseudomonadati</taxon>
        <taxon>Bacteroidota</taxon>
        <taxon>Sphingobacteriia</taxon>
        <taxon>Sphingobacteriales</taxon>
        <taxon>Sphingobacteriaceae</taxon>
        <taxon>Mucilaginibacter</taxon>
    </lineage>
</organism>
<keyword evidence="2" id="KW-1185">Reference proteome</keyword>
<dbReference type="EMBL" id="CM001403">
    <property type="protein sequence ID" value="EHQ30787.1"/>
    <property type="molecule type" value="Genomic_DNA"/>
</dbReference>
<accession>H1YEM7</accession>
<dbReference type="OrthoDB" id="671184at2"/>
<dbReference type="HOGENOM" id="CLU_1813641_0_0_10"/>
<protein>
    <submittedName>
        <fullName evidence="1">Uncharacterized protein</fullName>
    </submittedName>
</protein>
<dbReference type="Proteomes" id="UP000002774">
    <property type="component" value="Chromosome"/>
</dbReference>
<name>H1YEM7_9SPHI</name>
<gene>
    <name evidence="1" type="ORF">Mucpa_6738</name>
</gene>
<proteinExistence type="predicted"/>
<reference evidence="1" key="1">
    <citation type="submission" date="2011-09" db="EMBL/GenBank/DDBJ databases">
        <title>The permanent draft genome of Mucilaginibacter paludis DSM 18603.</title>
        <authorList>
            <consortium name="US DOE Joint Genome Institute (JGI-PGF)"/>
            <person name="Lucas S."/>
            <person name="Han J."/>
            <person name="Lapidus A."/>
            <person name="Bruce D."/>
            <person name="Goodwin L."/>
            <person name="Pitluck S."/>
            <person name="Peters L."/>
            <person name="Kyrpides N."/>
            <person name="Mavromatis K."/>
            <person name="Ivanova N."/>
            <person name="Mikhailova N."/>
            <person name="Held B."/>
            <person name="Detter J.C."/>
            <person name="Tapia R."/>
            <person name="Han C."/>
            <person name="Land M."/>
            <person name="Hauser L."/>
            <person name="Markowitz V."/>
            <person name="Cheng J.-F."/>
            <person name="Hugenholtz P."/>
            <person name="Woyke T."/>
            <person name="Wu D."/>
            <person name="Tindall B."/>
            <person name="Brambilla E."/>
            <person name="Klenk H.-P."/>
            <person name="Eisen J.A."/>
        </authorList>
    </citation>
    <scope>NUCLEOTIDE SEQUENCE [LARGE SCALE GENOMIC DNA]</scope>
    <source>
        <strain evidence="1">DSM 18603</strain>
    </source>
</reference>
<dbReference type="STRING" id="714943.Mucpa_6738"/>
<sequence>MEQFKVMVTGVDDNIIWHVQTEENVALSHPVYQFLWKEINWMNWKEDYLTAYHNWLDSDDESIYDINAPTNRRMIDAITRVNNRSEMFKIYYWFDIDRDKNPNHIWSICPLSNEPLKDLPVDTHRNNRKVSPSIPLIFPAGR</sequence>